<evidence type="ECO:0000313" key="1">
    <source>
        <dbReference type="EMBL" id="BAH10044.1"/>
    </source>
</evidence>
<name>B7XGN6_PSEPU</name>
<dbReference type="Pfam" id="PF06986">
    <property type="entry name" value="F_T4SS_TraN"/>
    <property type="match status" value="2"/>
</dbReference>
<protein>
    <submittedName>
        <fullName evidence="1">Mating pair strabiliation protein</fullName>
    </submittedName>
</protein>
<dbReference type="EMBL" id="AB474758">
    <property type="protein sequence ID" value="BAH10044.1"/>
    <property type="molecule type" value="Genomic_DNA"/>
</dbReference>
<reference evidence="1" key="3">
    <citation type="journal article" date="2009" name="Appl. Environ. Microbiol.">
        <title>Carbazole-degradative IncP-7 plasmid pCAR1.2 is structurally unstable in Pseudomonas fluorescens Pf0-1, which accumulates catechol, the intermediate of the carbazole degradation pathway.</title>
        <authorList>
            <person name="Takahashi Y."/>
            <person name="Shintani M."/>
            <person name="Li L."/>
            <person name="Yamane H."/>
            <person name="Nojiri H."/>
        </authorList>
    </citation>
    <scope>NUCLEOTIDE SEQUENCE</scope>
    <source>
        <strain evidence="1">CA10</strain>
        <plasmid evidence="1">pCAR1.2</plasmid>
    </source>
</reference>
<reference evidence="1" key="4">
    <citation type="journal article" date="2009" name="Biosci. Biotechnol. Biochem.">
        <title>The complete nucleotide sequence of pCAR2: pCAR2 and pCAR1 were structurally identical IncP-7 carbazole degradative plasmids.</title>
        <authorList>
            <person name="Takahashi Y."/>
            <person name="Shintani M."/>
            <person name="Yamane H."/>
            <person name="Nojiri H."/>
        </authorList>
    </citation>
    <scope>NUCLEOTIDE SEQUENCE</scope>
    <source>
        <strain evidence="1">CA10</strain>
        <plasmid evidence="1">pCAR1.2</plasmid>
    </source>
</reference>
<keyword evidence="1" id="KW-0614">Plasmid</keyword>
<organism evidence="1">
    <name type="scientific">Pseudomonas putida</name>
    <name type="common">Arthrobacter siderocapsulatus</name>
    <dbReference type="NCBI Taxonomy" id="303"/>
    <lineage>
        <taxon>Bacteria</taxon>
        <taxon>Pseudomonadati</taxon>
        <taxon>Pseudomonadota</taxon>
        <taxon>Gammaproteobacteria</taxon>
        <taxon>Pseudomonadales</taxon>
        <taxon>Pseudomonadaceae</taxon>
        <taxon>Pseudomonas</taxon>
    </lineage>
</organism>
<dbReference type="InterPro" id="IPR014121">
    <property type="entry name" value="TraN_Ftype"/>
</dbReference>
<sequence>MFPPCHSIEASLFLDMRSMRQPLKTTLIRLVNATVIGLYLNSMTFTAWADAVTAGSAAGQSVGQQALQVFDGGNASVTLQDLFPDAGDTVSLEKVYGDDVKTIDLGLRANTRLKSESSSEGEAYRTLIDSGNRMSVDLSKDPMLNQADKVRSPDFMDGFKQNFADCKSTDVFENVTKNAHVANYKTCERVVDQGGNVEFLHDYKVGVIEYVSGQPNFQSCGRGCLYIWVGTVGDNYWGGNCAIYEEYTRFRVIAKDAIISATIDRAVFDDYFQILFNDQMLWTHTPGVFPPETSGSCERGTSWNVAPNKVITDKFGSDDDVITFKTRTSVTGGGEGYARIKIIYDPAKAFVDKGWGPEERLPMFDMIEDGFCTNAQMSCTSMPAVDANGCTETNGVQICRSDMPPSPHPNIDPLCKKAKVSAECSYYKGNMDCYTDAKGVQRCPSNDGGNLNTCTQYEQNPSCGFISQGCIDGAKGETGACYAFEEVWDCGYDTSYETIVNTGAQIECPGGARCMGSECFDSSNTKSGDFAYAVAMLQVAQFAEHDLDCGGDGTDINEANDCKVFKGEAMECKKALGGYVDCCEAPESVSIFDYVNLTMNTLKMTSSLEALNRTGSLFAPGYWAAGSNAVMAAGTSVVKGQWGSIVDAATGAFEKTLSGTLEQTALSKLQTWLMQQAYDAMVDMGATAAADAVFATGADGAVTGLGANAAMVVNIIGWVYMVYVIVDLLINIIWECEEKEFELGAKKETRQCHFVGSYCASEVLGSCVEKREAYCCFGSVVARIIQESAREQLGLGWGEVKTPTCEGITPDQLGKMDWSRVDLSEWIGMLNLAGRLPTASTVSLEDVTGSGSGLGQFSEGTKRLNTLDRNLERLEGFDVDAVKKQYELDMK</sequence>
<accession>B7XGN6</accession>
<gene>
    <name evidence="1" type="primary">trhN</name>
</gene>
<reference evidence="1" key="1">
    <citation type="journal article" date="2005" name="Appl. Microbiol. Biotechnol.">
        <title>Large plasmid pCAR2 and class II transposon Tn4676 are functional mobile genetic elements to distribute the carbazole/dioxin-degradative car gene cluster in different bacteria.</title>
        <authorList>
            <person name="Shintani M."/>
            <person name="Yoshida T."/>
            <person name="Habe H."/>
            <person name="Omori T."/>
            <person name="Nojiri H."/>
        </authorList>
    </citation>
    <scope>NUCLEOTIDE SEQUENCE</scope>
    <source>
        <strain evidence="1">CA10</strain>
        <plasmid evidence="1">pCAR1.2</plasmid>
    </source>
</reference>
<dbReference type="NCBIfam" id="NF011458">
    <property type="entry name" value="PRK14876.1"/>
    <property type="match status" value="1"/>
</dbReference>
<geneLocation type="plasmid" evidence="1">
    <name>pCAR1.2</name>
</geneLocation>
<dbReference type="AlphaFoldDB" id="B7XGN6"/>
<reference evidence="1" key="7">
    <citation type="journal article" date="2010" name="J. Bacteriol.">
        <title>Pmr, a histone-like protein H1 (H-NS) family protein encoded by the IncP-7 plasmid pCAR1, is a key global regulator that alters host function.</title>
        <authorList>
            <person name="Yun C.S."/>
            <person name="Suzuki C."/>
            <person name="Naito K."/>
            <person name="Takeda T."/>
            <person name="Takahashi Y."/>
            <person name="Sai F."/>
            <person name="Terabayashi T."/>
            <person name="Miyakoshi M."/>
            <person name="Shintani M."/>
            <person name="Nishida H."/>
            <person name="Yamane H."/>
            <person name="Nojiri H."/>
        </authorList>
    </citation>
    <scope>NUCLEOTIDE SEQUENCE</scope>
    <source>
        <strain evidence="1">CA10</strain>
        <plasmid evidence="1">pCAR1.2</plasmid>
    </source>
</reference>
<proteinExistence type="predicted"/>
<reference evidence="1" key="6">
    <citation type="journal article" date="2010" name="Environ. Microbiol.">
        <title>Response of the Pseudomonas host chromosomal transcriptome to carriage of the IncP-7 plasmid pCAR1.</title>
        <authorList>
            <person name="Shintani M."/>
            <person name="Takahashi Y."/>
            <person name="Tokumaru H."/>
            <person name="Kadota K."/>
            <person name="Hara H."/>
            <person name="Miyakoshi M."/>
            <person name="Naito K."/>
            <person name="Yamane H."/>
            <person name="Nishida H."/>
            <person name="Nojiri H."/>
        </authorList>
    </citation>
    <scope>NUCLEOTIDE SEQUENCE</scope>
    <source>
        <strain evidence="1">CA10</strain>
        <plasmid evidence="1">pCAR1.2</plasmid>
    </source>
</reference>
<reference evidence="1" key="5">
    <citation type="journal article" date="2009" name="BMC Genomics">
        <title>High-resolution mapping of plasmid transcriptomes in different host bacteria.</title>
        <authorList>
            <person name="Miyakoshi M."/>
            <person name="Nishida H."/>
            <person name="Shintani M."/>
            <person name="Yamane H."/>
            <person name="Nojiri H."/>
        </authorList>
    </citation>
    <scope>NUCLEOTIDE SEQUENCE</scope>
    <source>
        <strain evidence="1">CA10</strain>
        <plasmid evidence="1">pCAR1.2</plasmid>
    </source>
</reference>
<reference evidence="1" key="2">
    <citation type="journal article" date="2005" name="Biotechnol. Lett.">
        <title>Recipient range of IncP-7 conjugative plasmid pCAR2 from Pseudomonas putida HS01 is broader than from other Pseudomonas strains.</title>
        <authorList>
            <person name="Shintani M."/>
            <person name="Habe H."/>
            <person name="Tsuda M."/>
            <person name="Omori T."/>
            <person name="Yamane H."/>
            <person name="Nojiri H."/>
        </authorList>
    </citation>
    <scope>NUCLEOTIDE SEQUENCE</scope>
    <source>
        <strain evidence="1">CA10</strain>
        <plasmid evidence="1">pCAR1.2</plasmid>
    </source>
</reference>